<dbReference type="PROSITE" id="PS01184">
    <property type="entry name" value="UBIE_2"/>
    <property type="match status" value="1"/>
</dbReference>
<dbReference type="Proteomes" id="UP000004508">
    <property type="component" value="Unassembled WGS sequence"/>
</dbReference>
<dbReference type="EMBL" id="ADVG01000004">
    <property type="protein sequence ID" value="EFH82570.1"/>
    <property type="molecule type" value="Genomic_DNA"/>
</dbReference>
<accession>D6U180</accession>
<dbReference type="Gene3D" id="3.40.50.150">
    <property type="entry name" value="Vaccinia Virus protein VP39"/>
    <property type="match status" value="1"/>
</dbReference>
<dbReference type="STRING" id="485913.Krac_3393"/>
<proteinExistence type="predicted"/>
<dbReference type="InParanoid" id="D6U180"/>
<comment type="caution">
    <text evidence="5">The sequence shown here is derived from an EMBL/GenBank/DDBJ whole genome shotgun (WGS) entry which is preliminary data.</text>
</comment>
<organism evidence="5 6">
    <name type="scientific">Ktedonobacter racemifer DSM 44963</name>
    <dbReference type="NCBI Taxonomy" id="485913"/>
    <lineage>
        <taxon>Bacteria</taxon>
        <taxon>Bacillati</taxon>
        <taxon>Chloroflexota</taxon>
        <taxon>Ktedonobacteria</taxon>
        <taxon>Ktedonobacterales</taxon>
        <taxon>Ktedonobacteraceae</taxon>
        <taxon>Ktedonobacter</taxon>
    </lineage>
</organism>
<dbReference type="InterPro" id="IPR029063">
    <property type="entry name" value="SAM-dependent_MTases_sf"/>
</dbReference>
<dbReference type="AlphaFoldDB" id="D6U180"/>
<keyword evidence="3" id="KW-0949">S-adenosyl-L-methionine</keyword>
<evidence type="ECO:0000256" key="3">
    <source>
        <dbReference type="ARBA" id="ARBA00022691"/>
    </source>
</evidence>
<dbReference type="GO" id="GO:0008168">
    <property type="term" value="F:methyltransferase activity"/>
    <property type="evidence" value="ECO:0007669"/>
    <property type="project" value="UniProtKB-KW"/>
</dbReference>
<dbReference type="OrthoDB" id="150624at2"/>
<keyword evidence="2 5" id="KW-0808">Transferase</keyword>
<evidence type="ECO:0000313" key="6">
    <source>
        <dbReference type="Proteomes" id="UP000004508"/>
    </source>
</evidence>
<evidence type="ECO:0000259" key="4">
    <source>
        <dbReference type="Pfam" id="PF13649"/>
    </source>
</evidence>
<protein>
    <submittedName>
        <fullName evidence="5">Methyltransferase type 11</fullName>
    </submittedName>
</protein>
<dbReference type="GO" id="GO:0032259">
    <property type="term" value="P:methylation"/>
    <property type="evidence" value="ECO:0007669"/>
    <property type="project" value="UniProtKB-KW"/>
</dbReference>
<dbReference type="SUPFAM" id="SSF53335">
    <property type="entry name" value="S-adenosyl-L-methionine-dependent methyltransferases"/>
    <property type="match status" value="1"/>
</dbReference>
<keyword evidence="1 5" id="KW-0489">Methyltransferase</keyword>
<dbReference type="PANTHER" id="PTHR43591">
    <property type="entry name" value="METHYLTRANSFERASE"/>
    <property type="match status" value="1"/>
</dbReference>
<evidence type="ECO:0000256" key="1">
    <source>
        <dbReference type="ARBA" id="ARBA00022603"/>
    </source>
</evidence>
<dbReference type="InterPro" id="IPR023576">
    <property type="entry name" value="UbiE/COQ5_MeTrFase_CS"/>
</dbReference>
<dbReference type="RefSeq" id="WP_007920787.1">
    <property type="nucleotide sequence ID" value="NZ_ADVG01000004.1"/>
</dbReference>
<dbReference type="eggNOG" id="COG2226">
    <property type="taxonomic scope" value="Bacteria"/>
</dbReference>
<feature type="domain" description="Methyltransferase" evidence="4">
    <location>
        <begin position="81"/>
        <end position="172"/>
    </location>
</feature>
<keyword evidence="6" id="KW-1185">Reference proteome</keyword>
<sequence>MPFWWKRAVRREPPADLFPQQEPGPLASSAIMDDRERLPDAPYFLPKDAQEQNRLNFQHRCLYSAIGNHYLVPLRPDVTTILDVGTGTGIWPVEMARLFPQAHIVGVDISAASLEFTSSSSYTFCLADVLKGLPFPDQQFDYVHQRLLVAALPATQWPSVIQELVRVTRPGGWIELLEIGVTIQQAGPETTHLLTWMGERSRERGFDMGLMSRLGEMLAQQGLEAIERQDIPVPLGEWAGHVGAMLKANVLSAFDALKGVYCTQANMPLGQFEAMVNRVAQEWEEHHASYVFHAAYGRRGKR</sequence>
<dbReference type="PANTHER" id="PTHR43591:SF24">
    <property type="entry name" value="2-METHOXY-6-POLYPRENYL-1,4-BENZOQUINOL METHYLASE, MITOCHONDRIAL"/>
    <property type="match status" value="1"/>
</dbReference>
<evidence type="ECO:0000256" key="2">
    <source>
        <dbReference type="ARBA" id="ARBA00022679"/>
    </source>
</evidence>
<dbReference type="CDD" id="cd02440">
    <property type="entry name" value="AdoMet_MTases"/>
    <property type="match status" value="1"/>
</dbReference>
<reference evidence="5 6" key="1">
    <citation type="journal article" date="2011" name="Stand. Genomic Sci.">
        <title>Non-contiguous finished genome sequence and contextual data of the filamentous soil bacterium Ktedonobacter racemifer type strain (SOSP1-21).</title>
        <authorList>
            <person name="Chang Y.J."/>
            <person name="Land M."/>
            <person name="Hauser L."/>
            <person name="Chertkov O."/>
            <person name="Del Rio T.G."/>
            <person name="Nolan M."/>
            <person name="Copeland A."/>
            <person name="Tice H."/>
            <person name="Cheng J.F."/>
            <person name="Lucas S."/>
            <person name="Han C."/>
            <person name="Goodwin L."/>
            <person name="Pitluck S."/>
            <person name="Ivanova N."/>
            <person name="Ovchinikova G."/>
            <person name="Pati A."/>
            <person name="Chen A."/>
            <person name="Palaniappan K."/>
            <person name="Mavromatis K."/>
            <person name="Liolios K."/>
            <person name="Brettin T."/>
            <person name="Fiebig A."/>
            <person name="Rohde M."/>
            <person name="Abt B."/>
            <person name="Goker M."/>
            <person name="Detter J.C."/>
            <person name="Woyke T."/>
            <person name="Bristow J."/>
            <person name="Eisen J.A."/>
            <person name="Markowitz V."/>
            <person name="Hugenholtz P."/>
            <person name="Kyrpides N.C."/>
            <person name="Klenk H.P."/>
            <person name="Lapidus A."/>
        </authorList>
    </citation>
    <scope>NUCLEOTIDE SEQUENCE [LARGE SCALE GENOMIC DNA]</scope>
    <source>
        <strain evidence="6">DSM 44963</strain>
    </source>
</reference>
<dbReference type="InterPro" id="IPR041698">
    <property type="entry name" value="Methyltransf_25"/>
</dbReference>
<name>D6U180_KTERA</name>
<dbReference type="Pfam" id="PF13649">
    <property type="entry name" value="Methyltransf_25"/>
    <property type="match status" value="1"/>
</dbReference>
<gene>
    <name evidence="5" type="ORF">Krac_3393</name>
</gene>
<evidence type="ECO:0000313" key="5">
    <source>
        <dbReference type="EMBL" id="EFH82570.1"/>
    </source>
</evidence>